<dbReference type="FunFam" id="3.40.50.300:FF:003492">
    <property type="entry name" value="AGAP012735-PA"/>
    <property type="match status" value="1"/>
</dbReference>
<accession>A0A1V9ZRX1</accession>
<dbReference type="EMBL" id="JNBS01001691">
    <property type="protein sequence ID" value="OQS00701.1"/>
    <property type="molecule type" value="Genomic_DNA"/>
</dbReference>
<feature type="non-terminal residue" evidence="6">
    <location>
        <position position="1"/>
    </location>
</feature>
<evidence type="ECO:0000313" key="6">
    <source>
        <dbReference type="EMBL" id="OQS00701.1"/>
    </source>
</evidence>
<dbReference type="Gene3D" id="3.40.50.300">
    <property type="entry name" value="P-loop containing nucleotide triphosphate hydrolases"/>
    <property type="match status" value="1"/>
</dbReference>
<dbReference type="STRING" id="74557.A0A1V9ZRX1"/>
<dbReference type="GO" id="GO:0042626">
    <property type="term" value="F:ATPase-coupled transmembrane transporter activity"/>
    <property type="evidence" value="ECO:0007669"/>
    <property type="project" value="TreeGrafter"/>
</dbReference>
<gene>
    <name evidence="6" type="ORF">THRCLA_21663</name>
</gene>
<dbReference type="GO" id="GO:0016020">
    <property type="term" value="C:membrane"/>
    <property type="evidence" value="ECO:0007669"/>
    <property type="project" value="TreeGrafter"/>
</dbReference>
<proteinExistence type="predicted"/>
<organism evidence="6 7">
    <name type="scientific">Thraustotheca clavata</name>
    <dbReference type="NCBI Taxonomy" id="74557"/>
    <lineage>
        <taxon>Eukaryota</taxon>
        <taxon>Sar</taxon>
        <taxon>Stramenopiles</taxon>
        <taxon>Oomycota</taxon>
        <taxon>Saprolegniomycetes</taxon>
        <taxon>Saprolegniales</taxon>
        <taxon>Achlyaceae</taxon>
        <taxon>Thraustotheca</taxon>
    </lineage>
</organism>
<evidence type="ECO:0000313" key="7">
    <source>
        <dbReference type="Proteomes" id="UP000243217"/>
    </source>
</evidence>
<evidence type="ECO:0000256" key="1">
    <source>
        <dbReference type="ARBA" id="ARBA00004127"/>
    </source>
</evidence>
<keyword evidence="3" id="KW-0547">Nucleotide-binding</keyword>
<dbReference type="PANTHER" id="PTHR24223">
    <property type="entry name" value="ATP-BINDING CASSETTE SUB-FAMILY C"/>
    <property type="match status" value="1"/>
</dbReference>
<dbReference type="GO" id="GO:0005524">
    <property type="term" value="F:ATP binding"/>
    <property type="evidence" value="ECO:0007669"/>
    <property type="project" value="UniProtKB-KW"/>
</dbReference>
<keyword evidence="4" id="KW-0067">ATP-binding</keyword>
<dbReference type="Pfam" id="PF00005">
    <property type="entry name" value="ABC_tran"/>
    <property type="match status" value="1"/>
</dbReference>
<evidence type="ECO:0000256" key="4">
    <source>
        <dbReference type="ARBA" id="ARBA00022840"/>
    </source>
</evidence>
<dbReference type="InterPro" id="IPR050173">
    <property type="entry name" value="ABC_transporter_C-like"/>
</dbReference>
<evidence type="ECO:0000256" key="2">
    <source>
        <dbReference type="ARBA" id="ARBA00022737"/>
    </source>
</evidence>
<dbReference type="SUPFAM" id="SSF52540">
    <property type="entry name" value="P-loop containing nucleoside triphosphate hydrolases"/>
    <property type="match status" value="1"/>
</dbReference>
<dbReference type="GO" id="GO:0016887">
    <property type="term" value="F:ATP hydrolysis activity"/>
    <property type="evidence" value="ECO:0007669"/>
    <property type="project" value="InterPro"/>
</dbReference>
<dbReference type="InterPro" id="IPR003439">
    <property type="entry name" value="ABC_transporter-like_ATP-bd"/>
</dbReference>
<name>A0A1V9ZRX1_9STRA</name>
<dbReference type="InterPro" id="IPR027417">
    <property type="entry name" value="P-loop_NTPase"/>
</dbReference>
<sequence>GWAIIPQNPILFKGTLRNYLDPFDDYTDEQLWDVLTKVRMHARVSSEELKLESGVEENGENYSVGERQKLCMARALLRQSKIVVMDEATAAIDHETDQNLQRVIREEFASSTVLTVAHRLDTVLDCDRIMVFDQGRCVQCDSPERLIAAGEGIFFELWEEGGYQDRIKSPKKTN</sequence>
<keyword evidence="7" id="KW-1185">Reference proteome</keyword>
<dbReference type="GO" id="GO:0012505">
    <property type="term" value="C:endomembrane system"/>
    <property type="evidence" value="ECO:0007669"/>
    <property type="project" value="UniProtKB-SubCell"/>
</dbReference>
<comment type="caution">
    <text evidence="6">The sequence shown here is derived from an EMBL/GenBank/DDBJ whole genome shotgun (WGS) entry which is preliminary data.</text>
</comment>
<feature type="domain" description="ABC transporter" evidence="5">
    <location>
        <begin position="3"/>
        <end position="90"/>
    </location>
</feature>
<dbReference type="AlphaFoldDB" id="A0A1V9ZRX1"/>
<protein>
    <submittedName>
        <fullName evidence="6">Multidrug resistance-associated protein 1</fullName>
    </submittedName>
</protein>
<evidence type="ECO:0000259" key="5">
    <source>
        <dbReference type="Pfam" id="PF00005"/>
    </source>
</evidence>
<keyword evidence="2" id="KW-0677">Repeat</keyword>
<reference evidence="6 7" key="1">
    <citation type="journal article" date="2014" name="Genome Biol. Evol.">
        <title>The secreted proteins of Achlya hypogyna and Thraustotheca clavata identify the ancestral oomycete secretome and reveal gene acquisitions by horizontal gene transfer.</title>
        <authorList>
            <person name="Misner I."/>
            <person name="Blouin N."/>
            <person name="Leonard G."/>
            <person name="Richards T.A."/>
            <person name="Lane C.E."/>
        </authorList>
    </citation>
    <scope>NUCLEOTIDE SEQUENCE [LARGE SCALE GENOMIC DNA]</scope>
    <source>
        <strain evidence="6 7">ATCC 34112</strain>
    </source>
</reference>
<comment type="subcellular location">
    <subcellularLocation>
        <location evidence="1">Endomembrane system</location>
        <topology evidence="1">Multi-pass membrane protein</topology>
    </subcellularLocation>
</comment>
<evidence type="ECO:0000256" key="3">
    <source>
        <dbReference type="ARBA" id="ARBA00022741"/>
    </source>
</evidence>
<dbReference type="OrthoDB" id="73430at2759"/>
<dbReference type="PANTHER" id="PTHR24223:SF443">
    <property type="entry name" value="MULTIDRUG-RESISTANCE LIKE PROTEIN 1, ISOFORM I"/>
    <property type="match status" value="1"/>
</dbReference>
<dbReference type="Proteomes" id="UP000243217">
    <property type="component" value="Unassembled WGS sequence"/>
</dbReference>